<evidence type="ECO:0000313" key="1">
    <source>
        <dbReference type="WBParaSite" id="BTMF_0001453001-mRNA-1"/>
    </source>
</evidence>
<sequence length="48" mass="5795">LIVEISKKYNIRNFHAQAEQIYARSIDSFTNSHQITNMHEDKQRYNKL</sequence>
<name>A0A0R3R3E0_9BILA</name>
<reference evidence="1" key="1">
    <citation type="submission" date="2017-02" db="UniProtKB">
        <authorList>
            <consortium name="WormBaseParasite"/>
        </authorList>
    </citation>
    <scope>IDENTIFICATION</scope>
</reference>
<accession>A0A0R3R3E0</accession>
<dbReference type="AlphaFoldDB" id="A0A0R3R3E0"/>
<protein>
    <submittedName>
        <fullName evidence="1">IS200/IS605 family transposase</fullName>
    </submittedName>
</protein>
<dbReference type="WBParaSite" id="BTMF_0001453001-mRNA-1">
    <property type="protein sequence ID" value="BTMF_0001453001-mRNA-1"/>
    <property type="gene ID" value="BTMF_0001453001"/>
</dbReference>
<proteinExistence type="predicted"/>
<organism evidence="1">
    <name type="scientific">Brugia timori</name>
    <dbReference type="NCBI Taxonomy" id="42155"/>
    <lineage>
        <taxon>Eukaryota</taxon>
        <taxon>Metazoa</taxon>
        <taxon>Ecdysozoa</taxon>
        <taxon>Nematoda</taxon>
        <taxon>Chromadorea</taxon>
        <taxon>Rhabditida</taxon>
        <taxon>Spirurina</taxon>
        <taxon>Spiruromorpha</taxon>
        <taxon>Filarioidea</taxon>
        <taxon>Onchocercidae</taxon>
        <taxon>Brugia</taxon>
    </lineage>
</organism>